<protein>
    <recommendedName>
        <fullName evidence="3">WXG100 family type VII secretion target</fullName>
    </recommendedName>
</protein>
<organism evidence="1 2">
    <name type="scientific">Marinactinospora rubrisoli</name>
    <dbReference type="NCBI Taxonomy" id="2715399"/>
    <lineage>
        <taxon>Bacteria</taxon>
        <taxon>Bacillati</taxon>
        <taxon>Actinomycetota</taxon>
        <taxon>Actinomycetes</taxon>
        <taxon>Streptosporangiales</taxon>
        <taxon>Nocardiopsidaceae</taxon>
        <taxon>Marinactinospora</taxon>
    </lineage>
</organism>
<evidence type="ECO:0000313" key="2">
    <source>
        <dbReference type="Proteomes" id="UP001596540"/>
    </source>
</evidence>
<gene>
    <name evidence="1" type="ORF">ACFQRF_03760</name>
</gene>
<dbReference type="EMBL" id="JBHTBH010000001">
    <property type="protein sequence ID" value="MFC7326850.1"/>
    <property type="molecule type" value="Genomic_DNA"/>
</dbReference>
<dbReference type="Gene3D" id="1.10.287.1060">
    <property type="entry name" value="ESAT-6-like"/>
    <property type="match status" value="1"/>
</dbReference>
<evidence type="ECO:0000313" key="1">
    <source>
        <dbReference type="EMBL" id="MFC7326850.1"/>
    </source>
</evidence>
<reference evidence="2" key="1">
    <citation type="journal article" date="2019" name="Int. J. Syst. Evol. Microbiol.">
        <title>The Global Catalogue of Microorganisms (GCM) 10K type strain sequencing project: providing services to taxonomists for standard genome sequencing and annotation.</title>
        <authorList>
            <consortium name="The Broad Institute Genomics Platform"/>
            <consortium name="The Broad Institute Genome Sequencing Center for Infectious Disease"/>
            <person name="Wu L."/>
            <person name="Ma J."/>
        </authorList>
    </citation>
    <scope>NUCLEOTIDE SEQUENCE [LARGE SCALE GENOMIC DNA]</scope>
    <source>
        <strain evidence="2">CGMCC 4.7382</strain>
    </source>
</reference>
<sequence length="108" mass="11823">MSQMQNQDAANRLAQSALQEAYGTCNNVYTSVDNTRDSLRGAWQGAAANKYFEALVLWLEELRLITNEMNGFISTFGGTVNTMHAMEDSNVIQASSWTSALNPNQAGV</sequence>
<accession>A0ABW2KCU7</accession>
<comment type="caution">
    <text evidence="1">The sequence shown here is derived from an EMBL/GenBank/DDBJ whole genome shotgun (WGS) entry which is preliminary data.</text>
</comment>
<dbReference type="Proteomes" id="UP001596540">
    <property type="component" value="Unassembled WGS sequence"/>
</dbReference>
<dbReference type="InterPro" id="IPR036689">
    <property type="entry name" value="ESAT-6-like_sf"/>
</dbReference>
<keyword evidence="2" id="KW-1185">Reference proteome</keyword>
<name>A0ABW2KCU7_9ACTN</name>
<dbReference type="SUPFAM" id="SSF140453">
    <property type="entry name" value="EsxAB dimer-like"/>
    <property type="match status" value="1"/>
</dbReference>
<dbReference type="RefSeq" id="WP_379868794.1">
    <property type="nucleotide sequence ID" value="NZ_JBHTBH010000001.1"/>
</dbReference>
<evidence type="ECO:0008006" key="3">
    <source>
        <dbReference type="Google" id="ProtNLM"/>
    </source>
</evidence>
<proteinExistence type="predicted"/>